<keyword evidence="3" id="KW-0119">Carbohydrate metabolism</keyword>
<dbReference type="Proteomes" id="UP000824035">
    <property type="component" value="Unassembled WGS sequence"/>
</dbReference>
<protein>
    <submittedName>
        <fullName evidence="4">ROK family transcriptional regulator</fullName>
    </submittedName>
</protein>
<sequence length="397" mass="42587">MALITQQIIRSENLRRIYRLIDRNANISRATLAGITDLSKTTVSSLVDELIRGGYVVDCGAGISSHQGRRPNALQVHGDGNVVAVISWRRARLDAALVSSDSRILFRTEAPLSAPSEGVKQIKRVFSRKLLPAAGDARVMGVCIIIPGIVDEERQSLFSTVIGVDFNDLVVPQLREALAGYPLCFLNDTACFAYAERVFTPVQEPYFAYVNVSAGVGACLFAEGRMLRGAGAMATQFGHFSIDRDGPACSCGGRGCLECLVGENALGMRAARRGVPVPEGGRLLFSDVAAMADAGNENAQALIADLGRDLACGISNLISLFNPSLVVVGGTGTNLGPAFLAEIRTSLQDMGFGEFVRRVKVKYSRLGLGAELTGAAQYYIDTHYDFSGNTQQQLFLR</sequence>
<evidence type="ECO:0000313" key="5">
    <source>
        <dbReference type="Proteomes" id="UP000824035"/>
    </source>
</evidence>
<keyword evidence="3" id="KW-0859">Xylose metabolism</keyword>
<accession>A0A9D2E6D8</accession>
<reference evidence="4" key="1">
    <citation type="journal article" date="2021" name="PeerJ">
        <title>Extensive microbial diversity within the chicken gut microbiome revealed by metagenomics and culture.</title>
        <authorList>
            <person name="Gilroy R."/>
            <person name="Ravi A."/>
            <person name="Getino M."/>
            <person name="Pursley I."/>
            <person name="Horton D.L."/>
            <person name="Alikhan N.F."/>
            <person name="Baker D."/>
            <person name="Gharbi K."/>
            <person name="Hall N."/>
            <person name="Watson M."/>
            <person name="Adriaenssens E.M."/>
            <person name="Foster-Nyarko E."/>
            <person name="Jarju S."/>
            <person name="Secka A."/>
            <person name="Antonio M."/>
            <person name="Oren A."/>
            <person name="Chaudhuri R.R."/>
            <person name="La Ragione R."/>
            <person name="Hildebrand F."/>
            <person name="Pallen M.J."/>
        </authorList>
    </citation>
    <scope>NUCLEOTIDE SEQUENCE</scope>
    <source>
        <strain evidence="4">ChiGjej4B4-18154</strain>
    </source>
</reference>
<gene>
    <name evidence="4" type="ORF">H9813_11400</name>
</gene>
<dbReference type="Pfam" id="PF13412">
    <property type="entry name" value="HTH_24"/>
    <property type="match status" value="1"/>
</dbReference>
<dbReference type="AlphaFoldDB" id="A0A9D2E6D8"/>
<dbReference type="SUPFAM" id="SSF46785">
    <property type="entry name" value="Winged helix' DNA-binding domain"/>
    <property type="match status" value="1"/>
</dbReference>
<dbReference type="Gene3D" id="3.30.420.40">
    <property type="match status" value="2"/>
</dbReference>
<dbReference type="PANTHER" id="PTHR18964">
    <property type="entry name" value="ROK (REPRESSOR, ORF, KINASE) FAMILY"/>
    <property type="match status" value="1"/>
</dbReference>
<dbReference type="Gene3D" id="1.10.10.10">
    <property type="entry name" value="Winged helix-like DNA-binding domain superfamily/Winged helix DNA-binding domain"/>
    <property type="match status" value="1"/>
</dbReference>
<dbReference type="InterPro" id="IPR043129">
    <property type="entry name" value="ATPase_NBD"/>
</dbReference>
<comment type="caution">
    <text evidence="4">The sequence shown here is derived from an EMBL/GenBank/DDBJ whole genome shotgun (WGS) entry which is preliminary data.</text>
</comment>
<dbReference type="PANTHER" id="PTHR18964:SF149">
    <property type="entry name" value="BIFUNCTIONAL UDP-N-ACETYLGLUCOSAMINE 2-EPIMERASE_N-ACETYLMANNOSAMINE KINASE"/>
    <property type="match status" value="1"/>
</dbReference>
<comment type="similarity">
    <text evidence="2">Belongs to the ROK (NagC/XylR) family.</text>
</comment>
<reference evidence="4" key="2">
    <citation type="submission" date="2021-04" db="EMBL/GenBank/DDBJ databases">
        <authorList>
            <person name="Gilroy R."/>
        </authorList>
    </citation>
    <scope>NUCLEOTIDE SEQUENCE</scope>
    <source>
        <strain evidence="4">ChiGjej4B4-18154</strain>
    </source>
</reference>
<evidence type="ECO:0000256" key="1">
    <source>
        <dbReference type="ARBA" id="ARBA00002486"/>
    </source>
</evidence>
<dbReference type="SUPFAM" id="SSF53067">
    <property type="entry name" value="Actin-like ATPase domain"/>
    <property type="match status" value="1"/>
</dbReference>
<dbReference type="EMBL" id="DXBV01000118">
    <property type="protein sequence ID" value="HIZ31819.1"/>
    <property type="molecule type" value="Genomic_DNA"/>
</dbReference>
<organism evidence="4 5">
    <name type="scientific">Candidatus Allofournierella merdipullorum</name>
    <dbReference type="NCBI Taxonomy" id="2838595"/>
    <lineage>
        <taxon>Bacteria</taxon>
        <taxon>Bacillati</taxon>
        <taxon>Bacillota</taxon>
        <taxon>Clostridia</taxon>
        <taxon>Eubacteriales</taxon>
        <taxon>Oscillospiraceae</taxon>
        <taxon>Allofournierella</taxon>
    </lineage>
</organism>
<evidence type="ECO:0000256" key="3">
    <source>
        <dbReference type="ARBA" id="ARBA00022629"/>
    </source>
</evidence>
<evidence type="ECO:0000313" key="4">
    <source>
        <dbReference type="EMBL" id="HIZ31819.1"/>
    </source>
</evidence>
<dbReference type="InterPro" id="IPR000600">
    <property type="entry name" value="ROK"/>
</dbReference>
<dbReference type="GO" id="GO:0042732">
    <property type="term" value="P:D-xylose metabolic process"/>
    <property type="evidence" value="ECO:0007669"/>
    <property type="project" value="UniProtKB-KW"/>
</dbReference>
<dbReference type="Pfam" id="PF00480">
    <property type="entry name" value="ROK"/>
    <property type="match status" value="1"/>
</dbReference>
<evidence type="ECO:0000256" key="2">
    <source>
        <dbReference type="ARBA" id="ARBA00006479"/>
    </source>
</evidence>
<comment type="function">
    <text evidence="1">Transcriptional repressor of xylose-utilizing enzymes.</text>
</comment>
<proteinExistence type="inferred from homology"/>
<dbReference type="InterPro" id="IPR036388">
    <property type="entry name" value="WH-like_DNA-bd_sf"/>
</dbReference>
<name>A0A9D2E6D8_9FIRM</name>
<dbReference type="InterPro" id="IPR036390">
    <property type="entry name" value="WH_DNA-bd_sf"/>
</dbReference>